<dbReference type="SUPFAM" id="SSF53474">
    <property type="entry name" value="alpha/beta-Hydrolases"/>
    <property type="match status" value="1"/>
</dbReference>
<feature type="region of interest" description="Disordered" evidence="1">
    <location>
        <begin position="101"/>
        <end position="135"/>
    </location>
</feature>
<organism evidence="3 4">
    <name type="scientific">Toxoplasma gondii GAB2-2007-GAL-DOM2</name>
    <dbReference type="NCBI Taxonomy" id="1130820"/>
    <lineage>
        <taxon>Eukaryota</taxon>
        <taxon>Sar</taxon>
        <taxon>Alveolata</taxon>
        <taxon>Apicomplexa</taxon>
        <taxon>Conoidasida</taxon>
        <taxon>Coccidia</taxon>
        <taxon>Eucoccidiorida</taxon>
        <taxon>Eimeriorina</taxon>
        <taxon>Sarcocystidae</taxon>
        <taxon>Toxoplasma</taxon>
    </lineage>
</organism>
<dbReference type="Pfam" id="PF05057">
    <property type="entry name" value="DUF676"/>
    <property type="match status" value="1"/>
</dbReference>
<feature type="region of interest" description="Disordered" evidence="1">
    <location>
        <begin position="460"/>
        <end position="498"/>
    </location>
</feature>
<dbReference type="AlphaFoldDB" id="A0A086KG38"/>
<comment type="caution">
    <text evidence="3">The sequence shown here is derived from an EMBL/GenBank/DDBJ whole genome shotgun (WGS) entry which is preliminary data.</text>
</comment>
<accession>A0A086KG38</accession>
<feature type="region of interest" description="Disordered" evidence="1">
    <location>
        <begin position="335"/>
        <end position="380"/>
    </location>
</feature>
<feature type="compositionally biased region" description="Polar residues" evidence="1">
    <location>
        <begin position="126"/>
        <end position="135"/>
    </location>
</feature>
<gene>
    <name evidence="3" type="ORF">TGDOM2_271800</name>
</gene>
<feature type="region of interest" description="Disordered" evidence="1">
    <location>
        <begin position="630"/>
        <end position="651"/>
    </location>
</feature>
<dbReference type="InterPro" id="IPR029058">
    <property type="entry name" value="AB_hydrolase_fold"/>
</dbReference>
<reference evidence="3 4" key="1">
    <citation type="submission" date="2014-02" db="EMBL/GenBank/DDBJ databases">
        <authorList>
            <person name="Sibley D."/>
            <person name="Venepally P."/>
            <person name="Karamycheva S."/>
            <person name="Hadjithomas M."/>
            <person name="Khan A."/>
            <person name="Brunk B."/>
            <person name="Roos D."/>
            <person name="Caler E."/>
            <person name="Lorenzi H."/>
        </authorList>
    </citation>
    <scope>NUCLEOTIDE SEQUENCE [LARGE SCALE GENOMIC DNA]</scope>
    <source>
        <strain evidence="3 4">GAB2-2007-GAL-DOM2</strain>
    </source>
</reference>
<feature type="region of interest" description="Disordered" evidence="1">
    <location>
        <begin position="665"/>
        <end position="696"/>
    </location>
</feature>
<evidence type="ECO:0000259" key="2">
    <source>
        <dbReference type="Pfam" id="PF05057"/>
    </source>
</evidence>
<feature type="compositionally biased region" description="Acidic residues" evidence="1">
    <location>
        <begin position="674"/>
        <end position="683"/>
    </location>
</feature>
<feature type="compositionally biased region" description="Low complexity" evidence="1">
    <location>
        <begin position="41"/>
        <end position="60"/>
    </location>
</feature>
<dbReference type="InterPro" id="IPR044294">
    <property type="entry name" value="Lipase-like"/>
</dbReference>
<feature type="compositionally biased region" description="Basic and acidic residues" evidence="1">
    <location>
        <begin position="106"/>
        <end position="118"/>
    </location>
</feature>
<dbReference type="InterPro" id="IPR007751">
    <property type="entry name" value="DUF676_lipase-like"/>
</dbReference>
<protein>
    <submittedName>
        <fullName evidence="3">Serine esterase (DUF676) protein</fullName>
    </submittedName>
</protein>
<feature type="compositionally biased region" description="Basic and acidic residues" evidence="1">
    <location>
        <begin position="474"/>
        <end position="486"/>
    </location>
</feature>
<dbReference type="VEuPathDB" id="ToxoDB:TGDOM2_271800"/>
<dbReference type="PANTHER" id="PTHR12482">
    <property type="entry name" value="LIPASE ROG1-RELATED-RELATED"/>
    <property type="match status" value="1"/>
</dbReference>
<evidence type="ECO:0000313" key="3">
    <source>
        <dbReference type="EMBL" id="KFG43356.1"/>
    </source>
</evidence>
<dbReference type="EMBL" id="AHZU02000527">
    <property type="protein sequence ID" value="KFG43356.1"/>
    <property type="molecule type" value="Genomic_DNA"/>
</dbReference>
<dbReference type="OrthoDB" id="10255013at2759"/>
<evidence type="ECO:0000256" key="1">
    <source>
        <dbReference type="SAM" id="MobiDB-lite"/>
    </source>
</evidence>
<dbReference type="Gene3D" id="3.40.50.1820">
    <property type="entry name" value="alpha/beta hydrolase"/>
    <property type="match status" value="1"/>
</dbReference>
<name>A0A086KG38_TOXGO</name>
<feature type="domain" description="DUF676" evidence="2">
    <location>
        <begin position="187"/>
        <end position="306"/>
    </location>
</feature>
<sequence>MEPACPVAASAFEPGEEPVQSFFSLKAFSTVSYRDAPEPPAASSPASASSASPPASSSSSDCGERDGRKFPSSLTDLFSLELPSRSTTFLAPALSSLGLLRSPTSAERREEEMKRQENACEAEQDSGGSPCTQAHATSALPESFSLCSTLASDVPALLGGCPNSPSLPSLPCAETKEEASLVPPVCLVVCVHGIGGVSSDFQFTQTVLQQRAPHIRVLVSTSNTGKTFDGVQRGGERLAEEVRQEVARFPSLAYISLIGFSLGGLYMRFAVRLLYTPASGSSPATVCGLRPLCVGTVASPHLGVRRFSYLPLPEGLMKPLLSSYFLITSHLRARQGSASSSPGASSARGGTGEETGPVGLQGLEAPVEPEGEKEGVSAEEGGEALCGVAEETGVSGETEDVEEQGAEQGFNLGRLSQLHESRTLADLMLVSEREYLRELKEAEKKVKNEKMLSWLWRRRGSAAEDGDPQATVEGKGEGEAREKSEPEDRDEFVDSEDEEEPLLVQMSQGVFVESLKVFAHRRLYANARGDVLVPLGTAAIDPTLPANTELQKILQCTPRSMIVGSGRVVMISRPEKPPVYVSSTSEETFASSALHNDAPPRPAFLSEQSTHYVSCCGSLEIPVSEASVSPAASLSPPALDPTPESSVSAAPTLGSEAVWSETVEAFEERRDEAGEVESTETDTEEAKTPCSLDLSSEQSSSFSSLTSSSLFPSFSLRRPSSYGSWREWLKLNTHGEIEAAMASRLNEVKWTKVIVDFPTLVPVAHDSINASGKSRFRTWVTAGGRPIVEQLVDWLVSSLDEALAADRLKQAESLQCSRDD</sequence>
<proteinExistence type="predicted"/>
<dbReference type="Proteomes" id="UP000028837">
    <property type="component" value="Unassembled WGS sequence"/>
</dbReference>
<feature type="compositionally biased region" description="Acidic residues" evidence="1">
    <location>
        <begin position="487"/>
        <end position="498"/>
    </location>
</feature>
<evidence type="ECO:0000313" key="4">
    <source>
        <dbReference type="Proteomes" id="UP000028837"/>
    </source>
</evidence>
<feature type="compositionally biased region" description="Low complexity" evidence="1">
    <location>
        <begin position="335"/>
        <end position="348"/>
    </location>
</feature>
<dbReference type="PANTHER" id="PTHR12482:SF62">
    <property type="entry name" value="LIPASE ROG1-RELATED"/>
    <property type="match status" value="1"/>
</dbReference>
<feature type="region of interest" description="Disordered" evidence="1">
    <location>
        <begin position="34"/>
        <end position="68"/>
    </location>
</feature>